<name>E3JAB6_PSEI1</name>
<dbReference type="STRING" id="298654.FraEuI1c_2942"/>
<keyword evidence="4" id="KW-1185">Reference proteome</keyword>
<dbReference type="InParanoid" id="E3JAB6"/>
<dbReference type="Proteomes" id="UP000002484">
    <property type="component" value="Chromosome"/>
</dbReference>
<feature type="compositionally biased region" description="Pro residues" evidence="1">
    <location>
        <begin position="25"/>
        <end position="34"/>
    </location>
</feature>
<evidence type="ECO:0000256" key="2">
    <source>
        <dbReference type="SAM" id="Phobius"/>
    </source>
</evidence>
<sequence length="167" mass="16575">MTRPDDAAGPTPGGPVPAGPAAGPTSPPPDPPRPGSAAAVPGGPGLTWWRRAGASSWLVPVLALVAGLVAGLLVRPTAPGWLAPYLPVAVVAALDALAGGLRAALERVFDDLVFVVSFLTNAGVAVALVAVGEQLGVGGALTTGVVVVFGIRIFTNATALRRHLFGV</sequence>
<dbReference type="AlphaFoldDB" id="E3JAB6"/>
<dbReference type="FunCoup" id="E3JAB6">
    <property type="interactions" value="4"/>
</dbReference>
<dbReference type="KEGG" id="fri:FraEuI1c_2942"/>
<accession>E3JAB6</accession>
<dbReference type="eggNOG" id="COG3856">
    <property type="taxonomic scope" value="Bacteria"/>
</dbReference>
<dbReference type="InterPro" id="IPR009709">
    <property type="entry name" value="DUF1290"/>
</dbReference>
<gene>
    <name evidence="3" type="ordered locus">FraEuI1c_2942</name>
</gene>
<reference evidence="3 4" key="1">
    <citation type="submission" date="2010-10" db="EMBL/GenBank/DDBJ databases">
        <title>Complete sequence of Frankia sp. EuI1c.</title>
        <authorList>
            <consortium name="US DOE Joint Genome Institute"/>
            <person name="Lucas S."/>
            <person name="Copeland A."/>
            <person name="Lapidus A."/>
            <person name="Cheng J.-F."/>
            <person name="Bruce D."/>
            <person name="Goodwin L."/>
            <person name="Pitluck S."/>
            <person name="Chertkov O."/>
            <person name="Detter J.C."/>
            <person name="Han C."/>
            <person name="Tapia R."/>
            <person name="Land M."/>
            <person name="Hauser L."/>
            <person name="Jeffries C."/>
            <person name="Kyrpides N."/>
            <person name="Ivanova N."/>
            <person name="Mikhailova N."/>
            <person name="Beauchemin N."/>
            <person name="Sen A."/>
            <person name="Sur S.A."/>
            <person name="Gtari M."/>
            <person name="Wall L."/>
            <person name="Tisa L."/>
            <person name="Woyke T."/>
        </authorList>
    </citation>
    <scope>NUCLEOTIDE SEQUENCE [LARGE SCALE GENOMIC DNA]</scope>
    <source>
        <strain evidence="4">DSM 45817 / CECT 9037 / EuI1c</strain>
    </source>
</reference>
<keyword evidence="2" id="KW-0812">Transmembrane</keyword>
<keyword evidence="2" id="KW-1133">Transmembrane helix</keyword>
<dbReference type="EMBL" id="CP002299">
    <property type="protein sequence ID" value="ADP80967.1"/>
    <property type="molecule type" value="Genomic_DNA"/>
</dbReference>
<feature type="region of interest" description="Disordered" evidence="1">
    <location>
        <begin position="1"/>
        <end position="40"/>
    </location>
</feature>
<evidence type="ECO:0000313" key="3">
    <source>
        <dbReference type="EMBL" id="ADP80967.1"/>
    </source>
</evidence>
<keyword evidence="2" id="KW-0472">Membrane</keyword>
<dbReference type="Pfam" id="PF06947">
    <property type="entry name" value="DUF1290"/>
    <property type="match status" value="1"/>
</dbReference>
<feature type="transmembrane region" description="Helical" evidence="2">
    <location>
        <begin position="57"/>
        <end position="74"/>
    </location>
</feature>
<proteinExistence type="predicted"/>
<feature type="transmembrane region" description="Helical" evidence="2">
    <location>
        <begin position="137"/>
        <end position="155"/>
    </location>
</feature>
<feature type="transmembrane region" description="Helical" evidence="2">
    <location>
        <begin position="112"/>
        <end position="131"/>
    </location>
</feature>
<evidence type="ECO:0008006" key="5">
    <source>
        <dbReference type="Google" id="ProtNLM"/>
    </source>
</evidence>
<organism evidence="3 4">
    <name type="scientific">Pseudofrankia inefficax (strain DSM 45817 / CECT 9037 / DDB 130130 / EuI1c)</name>
    <name type="common">Frankia inefficax</name>
    <dbReference type="NCBI Taxonomy" id="298654"/>
    <lineage>
        <taxon>Bacteria</taxon>
        <taxon>Bacillati</taxon>
        <taxon>Actinomycetota</taxon>
        <taxon>Actinomycetes</taxon>
        <taxon>Frankiales</taxon>
        <taxon>Frankiaceae</taxon>
        <taxon>Pseudofrankia</taxon>
    </lineage>
</organism>
<protein>
    <recommendedName>
        <fullName evidence="5">Small basic protein</fullName>
    </recommendedName>
</protein>
<evidence type="ECO:0000256" key="1">
    <source>
        <dbReference type="SAM" id="MobiDB-lite"/>
    </source>
</evidence>
<evidence type="ECO:0000313" key="4">
    <source>
        <dbReference type="Proteomes" id="UP000002484"/>
    </source>
</evidence>
<feature type="transmembrane region" description="Helical" evidence="2">
    <location>
        <begin position="86"/>
        <end position="105"/>
    </location>
</feature>
<dbReference type="HOGENOM" id="CLU_135532_0_0_11"/>